<protein>
    <submittedName>
        <fullName evidence="1">Uncharacterized protein</fullName>
    </submittedName>
</protein>
<dbReference type="EMBL" id="JBBPBM010000084">
    <property type="protein sequence ID" value="KAK8510622.1"/>
    <property type="molecule type" value="Genomic_DNA"/>
</dbReference>
<keyword evidence="2" id="KW-1185">Reference proteome</keyword>
<comment type="caution">
    <text evidence="1">The sequence shown here is derived from an EMBL/GenBank/DDBJ whole genome shotgun (WGS) entry which is preliminary data.</text>
</comment>
<sequence>MTHEEHTTLLNVPHVSLSNEPVHEELMSPSNGHIHKEHVSPSNEPVHEERVPAVITAGRVHEDGESSATVHRYEDMQEGGNDNQGLAPGVEQQLIEVHVTQQISSGGIQRYFDGNIVSEVSVHGGSEQQLHNIPVELADERNLQCTHTVKES</sequence>
<evidence type="ECO:0000313" key="2">
    <source>
        <dbReference type="Proteomes" id="UP001472677"/>
    </source>
</evidence>
<proteinExistence type="predicted"/>
<reference evidence="1 2" key="1">
    <citation type="journal article" date="2024" name="G3 (Bethesda)">
        <title>Genome assembly of Hibiscus sabdariffa L. provides insights into metabolisms of medicinal natural products.</title>
        <authorList>
            <person name="Kim T."/>
        </authorList>
    </citation>
    <scope>NUCLEOTIDE SEQUENCE [LARGE SCALE GENOMIC DNA]</scope>
    <source>
        <strain evidence="1">TK-2024</strain>
        <tissue evidence="1">Old leaves</tissue>
    </source>
</reference>
<evidence type="ECO:0000313" key="1">
    <source>
        <dbReference type="EMBL" id="KAK8510622.1"/>
    </source>
</evidence>
<accession>A0ABR2BVS5</accession>
<dbReference type="Proteomes" id="UP001472677">
    <property type="component" value="Unassembled WGS sequence"/>
</dbReference>
<organism evidence="1 2">
    <name type="scientific">Hibiscus sabdariffa</name>
    <name type="common">roselle</name>
    <dbReference type="NCBI Taxonomy" id="183260"/>
    <lineage>
        <taxon>Eukaryota</taxon>
        <taxon>Viridiplantae</taxon>
        <taxon>Streptophyta</taxon>
        <taxon>Embryophyta</taxon>
        <taxon>Tracheophyta</taxon>
        <taxon>Spermatophyta</taxon>
        <taxon>Magnoliopsida</taxon>
        <taxon>eudicotyledons</taxon>
        <taxon>Gunneridae</taxon>
        <taxon>Pentapetalae</taxon>
        <taxon>rosids</taxon>
        <taxon>malvids</taxon>
        <taxon>Malvales</taxon>
        <taxon>Malvaceae</taxon>
        <taxon>Malvoideae</taxon>
        <taxon>Hibiscus</taxon>
    </lineage>
</organism>
<name>A0ABR2BVS5_9ROSI</name>
<gene>
    <name evidence="1" type="ORF">V6N12_055549</name>
</gene>